<evidence type="ECO:0000313" key="1">
    <source>
        <dbReference type="EMBL" id="QIG71256.1"/>
    </source>
</evidence>
<accession>A0A7S5UWB5</accession>
<sequence length="106" mass="12162">MNDRGKALWKILEDARDNTEQRLREHGFAGNLIAIRAKKCLVKGCMNESDQGTFIGDLCLPCHDMITTGKIHHTNPTFIGDLQRQIGKYDKIAKFHQQFMEVMKDD</sequence>
<evidence type="ECO:0000313" key="2">
    <source>
        <dbReference type="Proteomes" id="UP000629603"/>
    </source>
</evidence>
<organism evidence="1 2">
    <name type="scientific">Rhizobium phage RHph_TM30</name>
    <dbReference type="NCBI Taxonomy" id="2509764"/>
    <lineage>
        <taxon>Viruses</taxon>
        <taxon>Duplodnaviria</taxon>
        <taxon>Heunggongvirae</taxon>
        <taxon>Uroviricota</taxon>
        <taxon>Caudoviricetes</taxon>
        <taxon>Kleczkowskaviridae</taxon>
        <taxon>Cuauhnahuacvirus</taxon>
        <taxon>Cuauhnahuacvirus TM30</taxon>
    </lineage>
</organism>
<dbReference type="Proteomes" id="UP000629603">
    <property type="component" value="Segment"/>
</dbReference>
<name>A0A7S5UWB5_9CAUD</name>
<dbReference type="EMBL" id="MN988521">
    <property type="protein sequence ID" value="QIG71256.1"/>
    <property type="molecule type" value="Genomic_DNA"/>
</dbReference>
<gene>
    <name evidence="1" type="ORF">EVB93_149</name>
</gene>
<proteinExistence type="predicted"/>
<reference evidence="1 2" key="1">
    <citation type="submission" date="2020-01" db="EMBL/GenBank/DDBJ databases">
        <title>Patterns of diversity and host range of bacteriophage communities associated with bean-nodulatin bacteria.</title>
        <authorList>
            <person name="Vann Cauwenberghe J."/>
            <person name="Santamaria R.I."/>
            <person name="Bustos P."/>
            <person name="Juarez S."/>
            <person name="Gonzalez V."/>
        </authorList>
    </citation>
    <scope>NUCLEOTIDE SEQUENCE [LARGE SCALE GENOMIC DNA]</scope>
</reference>
<protein>
    <submittedName>
        <fullName evidence="1">Uncharacterized protein</fullName>
    </submittedName>
</protein>
<keyword evidence="2" id="KW-1185">Reference proteome</keyword>